<name>A0A0W0FS47_MONRR</name>
<dbReference type="eggNOG" id="KOG1477">
    <property type="taxonomic scope" value="Eukaryota"/>
</dbReference>
<dbReference type="SMART" id="SM00449">
    <property type="entry name" value="SPRY"/>
    <property type="match status" value="1"/>
</dbReference>
<dbReference type="Proteomes" id="UP000054988">
    <property type="component" value="Unassembled WGS sequence"/>
</dbReference>
<dbReference type="InterPro" id="IPR001870">
    <property type="entry name" value="B30.2/SPRY"/>
</dbReference>
<comment type="caution">
    <text evidence="3">The sequence shown here is derived from an EMBL/GenBank/DDBJ whole genome shotgun (WGS) entry which is preliminary data.</text>
</comment>
<feature type="region of interest" description="Disordered" evidence="1">
    <location>
        <begin position="12"/>
        <end position="35"/>
    </location>
</feature>
<feature type="domain" description="B30.2/SPRY" evidence="2">
    <location>
        <begin position="88"/>
        <end position="280"/>
    </location>
</feature>
<sequence>MTGFFGKLKEKVASSSGNGTTSYGKQRAGDLPPAWAPATEASHTWGLYNEAPEEEYKAGIDFCLRYPMIPPAIVPSHALDIIKQEGSRAWGIQIPSPEEYQRFAGSIENISPDTKGTPVVVVETQARCKDFTLMSDLPIVAGLYDVSRQTGAYYEVKVIKMDPPNSYLAIGTSCRPYPTFRLPGWNRESAALHLDDLRKFFEDSDGGRDYSVPFDRIRPGDTIGCGYIFASGTLFFTWNGLRLEDAFTGIYLPRNEYDVFAAIGVSGQVKFEVNFGADVFKWKEGNEWQWKVDGVFGRLGDNRGFDEELPPYSSSI</sequence>
<dbReference type="AlphaFoldDB" id="A0A0W0FS47"/>
<gene>
    <name evidence="3" type="ORF">WG66_8223</name>
</gene>
<feature type="compositionally biased region" description="Polar residues" evidence="1">
    <location>
        <begin position="13"/>
        <end position="24"/>
    </location>
</feature>
<protein>
    <submittedName>
        <fullName evidence="3">Putative endosome protein</fullName>
    </submittedName>
</protein>
<evidence type="ECO:0000313" key="4">
    <source>
        <dbReference type="Proteomes" id="UP000054988"/>
    </source>
</evidence>
<evidence type="ECO:0000256" key="1">
    <source>
        <dbReference type="SAM" id="MobiDB-lite"/>
    </source>
</evidence>
<organism evidence="3 4">
    <name type="scientific">Moniliophthora roreri</name>
    <name type="common">Frosty pod rot fungus</name>
    <name type="synonym">Monilia roreri</name>
    <dbReference type="NCBI Taxonomy" id="221103"/>
    <lineage>
        <taxon>Eukaryota</taxon>
        <taxon>Fungi</taxon>
        <taxon>Dikarya</taxon>
        <taxon>Basidiomycota</taxon>
        <taxon>Agaricomycotina</taxon>
        <taxon>Agaricomycetes</taxon>
        <taxon>Agaricomycetidae</taxon>
        <taxon>Agaricales</taxon>
        <taxon>Marasmiineae</taxon>
        <taxon>Marasmiaceae</taxon>
        <taxon>Moniliophthora</taxon>
    </lineage>
</organism>
<dbReference type="InterPro" id="IPR043136">
    <property type="entry name" value="B30.2/SPRY_sf"/>
</dbReference>
<dbReference type="InterPro" id="IPR003877">
    <property type="entry name" value="SPRY_dom"/>
</dbReference>
<proteinExistence type="predicted"/>
<dbReference type="Pfam" id="PF00622">
    <property type="entry name" value="SPRY"/>
    <property type="match status" value="1"/>
</dbReference>
<evidence type="ECO:0000313" key="3">
    <source>
        <dbReference type="EMBL" id="KTB39196.1"/>
    </source>
</evidence>
<reference evidence="3 4" key="1">
    <citation type="submission" date="2015-12" db="EMBL/GenBank/DDBJ databases">
        <title>Draft genome sequence of Moniliophthora roreri, the causal agent of frosty pod rot of cacao.</title>
        <authorList>
            <person name="Aime M.C."/>
            <person name="Diaz-Valderrama J.R."/>
            <person name="Kijpornyongpan T."/>
            <person name="Phillips-Mora W."/>
        </authorList>
    </citation>
    <scope>NUCLEOTIDE SEQUENCE [LARGE SCALE GENOMIC DNA]</scope>
    <source>
        <strain evidence="3 4">MCA 2952</strain>
    </source>
</reference>
<dbReference type="InterPro" id="IPR013320">
    <property type="entry name" value="ConA-like_dom_sf"/>
</dbReference>
<dbReference type="InterPro" id="IPR050618">
    <property type="entry name" value="Ubq-SigPath_Reg"/>
</dbReference>
<accession>A0A0W0FS47</accession>
<dbReference type="Gene3D" id="2.60.120.920">
    <property type="match status" value="1"/>
</dbReference>
<dbReference type="SUPFAM" id="SSF49899">
    <property type="entry name" value="Concanavalin A-like lectins/glucanases"/>
    <property type="match status" value="1"/>
</dbReference>
<dbReference type="PANTHER" id="PTHR12864">
    <property type="entry name" value="RAN BINDING PROTEIN 9-RELATED"/>
    <property type="match status" value="1"/>
</dbReference>
<dbReference type="EMBL" id="LATX01001701">
    <property type="protein sequence ID" value="KTB39196.1"/>
    <property type="molecule type" value="Genomic_DNA"/>
</dbReference>
<evidence type="ECO:0000259" key="2">
    <source>
        <dbReference type="PROSITE" id="PS50188"/>
    </source>
</evidence>
<dbReference type="PROSITE" id="PS50188">
    <property type="entry name" value="B302_SPRY"/>
    <property type="match status" value="1"/>
</dbReference>